<dbReference type="Pfam" id="PF00005">
    <property type="entry name" value="ABC_tran"/>
    <property type="match status" value="1"/>
</dbReference>
<dbReference type="SUPFAM" id="SSF52540">
    <property type="entry name" value="P-loop containing nucleoside triphosphate hydrolases"/>
    <property type="match status" value="1"/>
</dbReference>
<evidence type="ECO:0000256" key="2">
    <source>
        <dbReference type="ARBA" id="ARBA00022741"/>
    </source>
</evidence>
<dbReference type="InterPro" id="IPR003593">
    <property type="entry name" value="AAA+_ATPase"/>
</dbReference>
<keyword evidence="3" id="KW-0067">ATP-binding</keyword>
<dbReference type="GO" id="GO:0016887">
    <property type="term" value="F:ATP hydrolysis activity"/>
    <property type="evidence" value="ECO:0007669"/>
    <property type="project" value="InterPro"/>
</dbReference>
<protein>
    <submittedName>
        <fullName evidence="5">ABC transporter related protein</fullName>
    </submittedName>
</protein>
<dbReference type="STRING" id="760011.Spico_0565"/>
<evidence type="ECO:0000256" key="1">
    <source>
        <dbReference type="ARBA" id="ARBA00022448"/>
    </source>
</evidence>
<dbReference type="InterPro" id="IPR003439">
    <property type="entry name" value="ABC_transporter-like_ATP-bd"/>
</dbReference>
<organism evidence="5 6">
    <name type="scientific">Parasphaerochaeta coccoides (strain ATCC BAA-1237 / DSM 17374 / SPN1)</name>
    <name type="common">Sphaerochaeta coccoides</name>
    <dbReference type="NCBI Taxonomy" id="760011"/>
    <lineage>
        <taxon>Bacteria</taxon>
        <taxon>Pseudomonadati</taxon>
        <taxon>Spirochaetota</taxon>
        <taxon>Spirochaetia</taxon>
        <taxon>Spirochaetales</taxon>
        <taxon>Sphaerochaetaceae</taxon>
        <taxon>Parasphaerochaeta</taxon>
    </lineage>
</organism>
<keyword evidence="6" id="KW-1185">Reference proteome</keyword>
<feature type="domain" description="ABC transporter" evidence="4">
    <location>
        <begin position="2"/>
        <end position="225"/>
    </location>
</feature>
<dbReference type="RefSeq" id="WP_013739189.1">
    <property type="nucleotide sequence ID" value="NC_015436.1"/>
</dbReference>
<proteinExistence type="predicted"/>
<reference evidence="6" key="1">
    <citation type="submission" date="2011-04" db="EMBL/GenBank/DDBJ databases">
        <title>The complete genome of Spirochaeta coccoides DSM 17374.</title>
        <authorList>
            <person name="Lucas S."/>
            <person name="Copeland A."/>
            <person name="Lapidus A."/>
            <person name="Bruce D."/>
            <person name="Goodwin L."/>
            <person name="Pitluck S."/>
            <person name="Peters L."/>
            <person name="Kyrpides N."/>
            <person name="Mavromatis K."/>
            <person name="Pagani I."/>
            <person name="Ivanova N."/>
            <person name="Ovchinnikova G."/>
            <person name="Lu M."/>
            <person name="Detter J.C."/>
            <person name="Tapia R."/>
            <person name="Han C."/>
            <person name="Land M."/>
            <person name="Hauser L."/>
            <person name="Markowitz V."/>
            <person name="Cheng J.-F."/>
            <person name="Hugenholtz P."/>
            <person name="Woyke T."/>
            <person name="Wu D."/>
            <person name="Spring S."/>
            <person name="Schroeder M."/>
            <person name="Brambilla E."/>
            <person name="Klenk H.-P."/>
            <person name="Eisen J.A."/>
        </authorList>
    </citation>
    <scope>NUCLEOTIDE SEQUENCE [LARGE SCALE GENOMIC DNA]</scope>
    <source>
        <strain evidence="6">ATCC BAA-1237 / DSM 17374 / SPN1</strain>
    </source>
</reference>
<name>F4GK21_PARC1</name>
<dbReference type="PANTHER" id="PTHR42939">
    <property type="entry name" value="ABC TRANSPORTER ATP-BINDING PROTEIN ALBC-RELATED"/>
    <property type="match status" value="1"/>
</dbReference>
<dbReference type="EMBL" id="CP002659">
    <property type="protein sequence ID" value="AEC01793.1"/>
    <property type="molecule type" value="Genomic_DNA"/>
</dbReference>
<dbReference type="Gene3D" id="3.40.50.300">
    <property type="entry name" value="P-loop containing nucleotide triphosphate hydrolases"/>
    <property type="match status" value="1"/>
</dbReference>
<reference evidence="5 6" key="2">
    <citation type="journal article" date="2012" name="Stand. Genomic Sci.">
        <title>Complete genome sequence of the termite hindgut bacterium Spirochaeta coccoides type strain (SPN1(T)), reclassification in the genus Sphaerochaeta as Sphaerochaeta coccoides comb. nov. and emendations of the family Spirochaetaceae and the genus Sphaerochaeta.</title>
        <authorList>
            <person name="Abt B."/>
            <person name="Han C."/>
            <person name="Scheuner C."/>
            <person name="Lu M."/>
            <person name="Lapidus A."/>
            <person name="Nolan M."/>
            <person name="Lucas S."/>
            <person name="Hammon N."/>
            <person name="Deshpande S."/>
            <person name="Cheng J.F."/>
            <person name="Tapia R."/>
            <person name="Goodwin L.A."/>
            <person name="Pitluck S."/>
            <person name="Liolios K."/>
            <person name="Pagani I."/>
            <person name="Ivanova N."/>
            <person name="Mavromatis K."/>
            <person name="Mikhailova N."/>
            <person name="Huntemann M."/>
            <person name="Pati A."/>
            <person name="Chen A."/>
            <person name="Palaniappan K."/>
            <person name="Land M."/>
            <person name="Hauser L."/>
            <person name="Brambilla E.M."/>
            <person name="Rohde M."/>
            <person name="Spring S."/>
            <person name="Gronow S."/>
            <person name="Goker M."/>
            <person name="Woyke T."/>
            <person name="Bristow J."/>
            <person name="Eisen J.A."/>
            <person name="Markowitz V."/>
            <person name="Hugenholtz P."/>
            <person name="Kyrpides N.C."/>
            <person name="Klenk H.P."/>
            <person name="Detter J.C."/>
        </authorList>
    </citation>
    <scope>NUCLEOTIDE SEQUENCE [LARGE SCALE GENOMIC DNA]</scope>
    <source>
        <strain evidence="6">ATCC BAA-1237 / DSM 17374 / SPN1</strain>
    </source>
</reference>
<keyword evidence="1" id="KW-0813">Transport</keyword>
<dbReference type="HOGENOM" id="CLU_000604_1_2_12"/>
<dbReference type="GO" id="GO:0005524">
    <property type="term" value="F:ATP binding"/>
    <property type="evidence" value="ECO:0007669"/>
    <property type="project" value="UniProtKB-KW"/>
</dbReference>
<evidence type="ECO:0000313" key="6">
    <source>
        <dbReference type="Proteomes" id="UP000007939"/>
    </source>
</evidence>
<sequence>MIEFQNVTKLYGETVGLDDFSLSVSEPGVYCLLGRNGAGKTTLMKLLAGHIEATSGSVCVFGREVSLLHSPDSVHYMESGAAQFNVRLETLFKYARSVNPGFDAPFALRMAKRFKLDLRKRYKQLSFGMKTMANTLISVSSGKDILLLDEPVLGFDPIMRRTFYDLLQESCAEKPRVVIVSTHIIDEIAKIAERLIIIDEGRLVLFCGMSEIGERAYLVVGPAELVTAATEGLRVIGETTAGGFLSRSVYDRRIPDSDKYTVSALSLQDFFVGLVGNEMEGM</sequence>
<dbReference type="AlphaFoldDB" id="F4GK21"/>
<dbReference type="eggNOG" id="COG1131">
    <property type="taxonomic scope" value="Bacteria"/>
</dbReference>
<evidence type="ECO:0000256" key="3">
    <source>
        <dbReference type="ARBA" id="ARBA00022840"/>
    </source>
</evidence>
<gene>
    <name evidence="5" type="ordered locus">Spico_0565</name>
</gene>
<dbReference type="PANTHER" id="PTHR42939:SF1">
    <property type="entry name" value="ABC TRANSPORTER ATP-BINDING PROTEIN ALBC-RELATED"/>
    <property type="match status" value="1"/>
</dbReference>
<dbReference type="InterPro" id="IPR027417">
    <property type="entry name" value="P-loop_NTPase"/>
</dbReference>
<dbReference type="KEGG" id="scc:Spico_0565"/>
<evidence type="ECO:0000259" key="4">
    <source>
        <dbReference type="PROSITE" id="PS50893"/>
    </source>
</evidence>
<accession>F4GK21</accession>
<dbReference type="OrthoDB" id="9804819at2"/>
<dbReference type="PROSITE" id="PS50893">
    <property type="entry name" value="ABC_TRANSPORTER_2"/>
    <property type="match status" value="1"/>
</dbReference>
<dbReference type="SMART" id="SM00382">
    <property type="entry name" value="AAA"/>
    <property type="match status" value="1"/>
</dbReference>
<evidence type="ECO:0000313" key="5">
    <source>
        <dbReference type="EMBL" id="AEC01793.1"/>
    </source>
</evidence>
<dbReference type="Proteomes" id="UP000007939">
    <property type="component" value="Chromosome"/>
</dbReference>
<keyword evidence="2" id="KW-0547">Nucleotide-binding</keyword>
<dbReference type="InterPro" id="IPR051782">
    <property type="entry name" value="ABC_Transporter_VariousFunc"/>
</dbReference>